<protein>
    <submittedName>
        <fullName evidence="1">Uncharacterized protein</fullName>
    </submittedName>
</protein>
<dbReference type="Gene3D" id="2.130.10.10">
    <property type="entry name" value="YVTN repeat-like/Quinoprotein amine dehydrogenase"/>
    <property type="match status" value="1"/>
</dbReference>
<feature type="non-terminal residue" evidence="1">
    <location>
        <position position="1"/>
    </location>
</feature>
<feature type="non-terminal residue" evidence="1">
    <location>
        <position position="81"/>
    </location>
</feature>
<reference evidence="1 2" key="1">
    <citation type="submission" date="2014-04" db="EMBL/GenBank/DDBJ databases">
        <authorList>
            <consortium name="DOE Joint Genome Institute"/>
            <person name="Kuo A."/>
            <person name="Ruytinx J."/>
            <person name="Rineau F."/>
            <person name="Colpaert J."/>
            <person name="Kohler A."/>
            <person name="Nagy L.G."/>
            <person name="Floudas D."/>
            <person name="Copeland A."/>
            <person name="Barry K.W."/>
            <person name="Cichocki N."/>
            <person name="Veneault-Fourrey C."/>
            <person name="LaButti K."/>
            <person name="Lindquist E.A."/>
            <person name="Lipzen A."/>
            <person name="Lundell T."/>
            <person name="Morin E."/>
            <person name="Murat C."/>
            <person name="Sun H."/>
            <person name="Tunlid A."/>
            <person name="Henrissat B."/>
            <person name="Grigoriev I.V."/>
            <person name="Hibbett D.S."/>
            <person name="Martin F."/>
            <person name="Nordberg H.P."/>
            <person name="Cantor M.N."/>
            <person name="Hua S.X."/>
        </authorList>
    </citation>
    <scope>NUCLEOTIDE SEQUENCE [LARGE SCALE GENOMIC DNA]</scope>
    <source>
        <strain evidence="1 2">UH-Slu-Lm8-n1</strain>
    </source>
</reference>
<gene>
    <name evidence="1" type="ORF">CY34DRAFT_36683</name>
</gene>
<dbReference type="OrthoDB" id="2602226at2759"/>
<dbReference type="AlphaFoldDB" id="A0A0D0ABK4"/>
<dbReference type="HOGENOM" id="CLU_2580493_0_0_1"/>
<dbReference type="InterPro" id="IPR015943">
    <property type="entry name" value="WD40/YVTN_repeat-like_dom_sf"/>
</dbReference>
<dbReference type="EMBL" id="KN836817">
    <property type="protein sequence ID" value="KIK31622.1"/>
    <property type="molecule type" value="Genomic_DNA"/>
</dbReference>
<name>A0A0D0ABK4_9AGAM</name>
<reference evidence="2" key="2">
    <citation type="submission" date="2015-01" db="EMBL/GenBank/DDBJ databases">
        <title>Evolutionary Origins and Diversification of the Mycorrhizal Mutualists.</title>
        <authorList>
            <consortium name="DOE Joint Genome Institute"/>
            <consortium name="Mycorrhizal Genomics Consortium"/>
            <person name="Kohler A."/>
            <person name="Kuo A."/>
            <person name="Nagy L.G."/>
            <person name="Floudas D."/>
            <person name="Copeland A."/>
            <person name="Barry K.W."/>
            <person name="Cichocki N."/>
            <person name="Veneault-Fourrey C."/>
            <person name="LaButti K."/>
            <person name="Lindquist E.A."/>
            <person name="Lipzen A."/>
            <person name="Lundell T."/>
            <person name="Morin E."/>
            <person name="Murat C."/>
            <person name="Riley R."/>
            <person name="Ohm R."/>
            <person name="Sun H."/>
            <person name="Tunlid A."/>
            <person name="Henrissat B."/>
            <person name="Grigoriev I.V."/>
            <person name="Hibbett D.S."/>
            <person name="Martin F."/>
        </authorList>
    </citation>
    <scope>NUCLEOTIDE SEQUENCE [LARGE SCALE GENOMIC DNA]</scope>
    <source>
        <strain evidence="2">UH-Slu-Lm8-n1</strain>
    </source>
</reference>
<dbReference type="InterPro" id="IPR036322">
    <property type="entry name" value="WD40_repeat_dom_sf"/>
</dbReference>
<evidence type="ECO:0000313" key="2">
    <source>
        <dbReference type="Proteomes" id="UP000054485"/>
    </source>
</evidence>
<evidence type="ECO:0000313" key="1">
    <source>
        <dbReference type="EMBL" id="KIK31622.1"/>
    </source>
</evidence>
<proteinExistence type="predicted"/>
<dbReference type="Proteomes" id="UP000054485">
    <property type="component" value="Unassembled WGS sequence"/>
</dbReference>
<accession>A0A0D0ABK4</accession>
<dbReference type="InParanoid" id="A0A0D0ABK4"/>
<sequence>GHADLSPDETRIAIFNQHNGIDVYKIPGAIWLASYHFTIQDNVMLPVYWIDEGLRLMVGSDSGTVCVWNVKNDSRLPSLLH</sequence>
<organism evidence="1 2">
    <name type="scientific">Suillus luteus UH-Slu-Lm8-n1</name>
    <dbReference type="NCBI Taxonomy" id="930992"/>
    <lineage>
        <taxon>Eukaryota</taxon>
        <taxon>Fungi</taxon>
        <taxon>Dikarya</taxon>
        <taxon>Basidiomycota</taxon>
        <taxon>Agaricomycotina</taxon>
        <taxon>Agaricomycetes</taxon>
        <taxon>Agaricomycetidae</taxon>
        <taxon>Boletales</taxon>
        <taxon>Suillineae</taxon>
        <taxon>Suillaceae</taxon>
        <taxon>Suillus</taxon>
    </lineage>
</organism>
<keyword evidence="2" id="KW-1185">Reference proteome</keyword>
<dbReference type="SUPFAM" id="SSF50978">
    <property type="entry name" value="WD40 repeat-like"/>
    <property type="match status" value="1"/>
</dbReference>